<feature type="compositionally biased region" description="Acidic residues" evidence="2">
    <location>
        <begin position="442"/>
        <end position="458"/>
    </location>
</feature>
<feature type="compositionally biased region" description="Basic residues" evidence="2">
    <location>
        <begin position="264"/>
        <end position="274"/>
    </location>
</feature>
<gene>
    <name evidence="3" type="ORF">BN869_000002362_1</name>
</gene>
<feature type="region of interest" description="Disordered" evidence="2">
    <location>
        <begin position="439"/>
        <end position="458"/>
    </location>
</feature>
<accession>A0A0B7JSV0</accession>
<name>A0A0B7JSV0_BIOOC</name>
<evidence type="ECO:0000256" key="2">
    <source>
        <dbReference type="SAM" id="MobiDB-lite"/>
    </source>
</evidence>
<sequence length="879" mass="100971">MSAQPSECQALELSRAVKCHNEATHADGLFCWFHSKQVYGLYLGYKRRNARLDALDDDAPDYLKSSNVPLANQTFQDLDDEKALQDVHAHLFEKYNLIGRVIDGRRLHHKHFYSLNVDYGHQAYLDKLRSQRHTILRALEKLDRRIAKLLYEKEQWFAWTRQVQDEEEANRDKEQKKTKQEAALFKRHWAVVLKSKRQEEEKKCHDAYLEAAYQERKAMDSAEEDGDDDATILVQDQAASNVEPALAGNLEDSAPAKETSTSAKKSKKKSKKAGTSKAALDSNSYKTVHGPESGQKTLLAMQASGPFVTGEEQREPDKSSIETEVDMRKRLKEGVEKDHSHSWGAQLVGSPENPHATFERTAPMTDEDIDAAVEKVKEIKLLLFCRLVLAHASLLPAALRASNVEEFLQDAEITESDLRDLCLKVEAPTLHDACADFARGDESEDDSDEHIEDGEETEDFRDLITGEKRYQHLHSKGLSKSKKRRDKKKSKKTKNLTNKKTKITICGKTIWNHASEKAISRDGWLQFSIIAKGCDLEHAIQLCRNWSEFSDLNLLALWQFFPVSNWVSWTPNQMVEHPYFIDTNAQQHSHYYQVGGRGQARRQHDIIEARNVIVGNTKRNDPITLSDHENWRGLVLVRDGKTGRVIAAPPEEHLWTYRQKSGIGRASKKEWINVLEVEPQFFALNDKLREWRFGFEDYYDVYIWDFVPCQTSSSLFNIIIYELRNAWRLTNPREIYFHMEPLLSSLTREETTMRTRKVKPGEDVRTIWDTVNSDSSEFVMYQVNDHDKEVVTKKGAELAKCSYIFYNEGSALEDAVLFPDELDSNNKSVPFREMKNPIDRLETGILKPNMRGWAKIMDAITSDVASTTLNAQEEKDKIE</sequence>
<reference evidence="3" key="1">
    <citation type="submission" date="2015-01" db="EMBL/GenBank/DDBJ databases">
        <authorList>
            <person name="Durling Mikael"/>
        </authorList>
    </citation>
    <scope>NUCLEOTIDE SEQUENCE</scope>
</reference>
<organism evidence="3">
    <name type="scientific">Bionectria ochroleuca</name>
    <name type="common">Gliocladium roseum</name>
    <dbReference type="NCBI Taxonomy" id="29856"/>
    <lineage>
        <taxon>Eukaryota</taxon>
        <taxon>Fungi</taxon>
        <taxon>Dikarya</taxon>
        <taxon>Ascomycota</taxon>
        <taxon>Pezizomycotina</taxon>
        <taxon>Sordariomycetes</taxon>
        <taxon>Hypocreomycetidae</taxon>
        <taxon>Hypocreales</taxon>
        <taxon>Bionectriaceae</taxon>
        <taxon>Clonostachys</taxon>
    </lineage>
</organism>
<proteinExistence type="predicted"/>
<protein>
    <submittedName>
        <fullName evidence="3">Uncharacterized protein</fullName>
    </submittedName>
</protein>
<dbReference type="EMBL" id="CDPU01000004">
    <property type="protein sequence ID" value="CEO46307.1"/>
    <property type="molecule type" value="Genomic_DNA"/>
</dbReference>
<dbReference type="AlphaFoldDB" id="A0A0B7JSV0"/>
<evidence type="ECO:0000256" key="1">
    <source>
        <dbReference type="SAM" id="Coils"/>
    </source>
</evidence>
<evidence type="ECO:0000313" key="3">
    <source>
        <dbReference type="EMBL" id="CEO46307.1"/>
    </source>
</evidence>
<feature type="coiled-coil region" evidence="1">
    <location>
        <begin position="125"/>
        <end position="183"/>
    </location>
</feature>
<feature type="region of interest" description="Disordered" evidence="2">
    <location>
        <begin position="246"/>
        <end position="292"/>
    </location>
</feature>
<feature type="region of interest" description="Disordered" evidence="2">
    <location>
        <begin position="335"/>
        <end position="354"/>
    </location>
</feature>
<keyword evidence="1" id="KW-0175">Coiled coil</keyword>
<feature type="region of interest" description="Disordered" evidence="2">
    <location>
        <begin position="472"/>
        <end position="495"/>
    </location>
</feature>